<protein>
    <submittedName>
        <fullName evidence="1">Uncharacterized protein</fullName>
    </submittedName>
</protein>
<gene>
    <name evidence="1" type="ORF">I4F81_002305</name>
</gene>
<dbReference type="EMBL" id="CM020618">
    <property type="protein sequence ID" value="KAK1859711.1"/>
    <property type="molecule type" value="Genomic_DNA"/>
</dbReference>
<sequence>MSMLESLITLSASLDVYHMRPPTGCALLAMQGSWLFSVVEWAARLFVGPISSPLNLGAEQHKAAVIKLDITKVKQCVELDFKQSIESSTFPADAGDGEAEVIWSTSPAPFEGASAHDAKDRHWALLSARLLSGDFSVLVDMPFDDGRLATEEELDENGPVLQQLAVFIALLAHRGLLYCDLRVLNVVVTDKQDDVVAHLVD</sequence>
<comment type="caution">
    <text evidence="1">The sequence shown here is derived from an EMBL/GenBank/DDBJ whole genome shotgun (WGS) entry which is preliminary data.</text>
</comment>
<dbReference type="Proteomes" id="UP000798662">
    <property type="component" value="Chromosome 1"/>
</dbReference>
<accession>A0ACC3BP18</accession>
<evidence type="ECO:0000313" key="1">
    <source>
        <dbReference type="EMBL" id="KAK1859711.1"/>
    </source>
</evidence>
<evidence type="ECO:0000313" key="2">
    <source>
        <dbReference type="Proteomes" id="UP000798662"/>
    </source>
</evidence>
<name>A0ACC3BP18_PYRYE</name>
<organism evidence="1 2">
    <name type="scientific">Pyropia yezoensis</name>
    <name type="common">Susabi-nori</name>
    <name type="synonym">Porphyra yezoensis</name>
    <dbReference type="NCBI Taxonomy" id="2788"/>
    <lineage>
        <taxon>Eukaryota</taxon>
        <taxon>Rhodophyta</taxon>
        <taxon>Bangiophyceae</taxon>
        <taxon>Bangiales</taxon>
        <taxon>Bangiaceae</taxon>
        <taxon>Pyropia</taxon>
    </lineage>
</organism>
<keyword evidence="2" id="KW-1185">Reference proteome</keyword>
<reference evidence="1" key="1">
    <citation type="submission" date="2019-11" db="EMBL/GenBank/DDBJ databases">
        <title>Nori genome reveals adaptations in red seaweeds to the harsh intertidal environment.</title>
        <authorList>
            <person name="Wang D."/>
            <person name="Mao Y."/>
        </authorList>
    </citation>
    <scope>NUCLEOTIDE SEQUENCE</scope>
    <source>
        <tissue evidence="1">Gametophyte</tissue>
    </source>
</reference>
<proteinExistence type="predicted"/>